<keyword evidence="2" id="KW-0472">Membrane</keyword>
<dbReference type="PANTHER" id="PTHR43228">
    <property type="entry name" value="TWO-COMPONENT RESPONSE REGULATOR"/>
    <property type="match status" value="1"/>
</dbReference>
<dbReference type="PATRIC" id="fig|2209.43.peg.1241"/>
<dbReference type="Pfam" id="PF00072">
    <property type="entry name" value="Response_reg"/>
    <property type="match status" value="1"/>
</dbReference>
<reference evidence="4 5" key="1">
    <citation type="journal article" date="2015" name="ISME J.">
        <title>Genomic and phenotypic differentiation among Methanosarcina mazei populations from Columbia River sediment.</title>
        <authorList>
            <person name="Youngblut N.D."/>
            <person name="Wirth J.S."/>
            <person name="Henriksen J.R."/>
            <person name="Smith M."/>
            <person name="Simon H."/>
            <person name="Metcalf W.W."/>
            <person name="Whitaker R.J."/>
        </authorList>
    </citation>
    <scope>NUCLEOTIDE SEQUENCE [LARGE SCALE GENOMIC DNA]</scope>
    <source>
        <strain evidence="4 5">3.H.A.2.1</strain>
    </source>
</reference>
<dbReference type="CDD" id="cd00156">
    <property type="entry name" value="REC"/>
    <property type="match status" value="1"/>
</dbReference>
<keyword evidence="1" id="KW-0597">Phosphoprotein</keyword>
<protein>
    <recommendedName>
        <fullName evidence="3">Response regulatory domain-containing protein</fullName>
    </recommendedName>
</protein>
<dbReference type="InterPro" id="IPR011006">
    <property type="entry name" value="CheY-like_superfamily"/>
</dbReference>
<evidence type="ECO:0000256" key="1">
    <source>
        <dbReference type="PROSITE-ProRule" id="PRU00169"/>
    </source>
</evidence>
<dbReference type="PANTHER" id="PTHR43228:SF1">
    <property type="entry name" value="TWO-COMPONENT RESPONSE REGULATOR ARR22"/>
    <property type="match status" value="1"/>
</dbReference>
<dbReference type="GO" id="GO:0000160">
    <property type="term" value="P:phosphorelay signal transduction system"/>
    <property type="evidence" value="ECO:0007669"/>
    <property type="project" value="InterPro"/>
</dbReference>
<feature type="transmembrane region" description="Helical" evidence="2">
    <location>
        <begin position="6"/>
        <end position="25"/>
    </location>
</feature>
<keyword evidence="2" id="KW-1133">Transmembrane helix</keyword>
<keyword evidence="2" id="KW-0812">Transmembrane</keyword>
<accession>A0A0F8JQ79</accession>
<dbReference type="AlphaFoldDB" id="A0A0F8JQ79"/>
<dbReference type="SUPFAM" id="SSF52172">
    <property type="entry name" value="CheY-like"/>
    <property type="match status" value="1"/>
</dbReference>
<dbReference type="InterPro" id="IPR052048">
    <property type="entry name" value="ST_Response_Regulator"/>
</dbReference>
<evidence type="ECO:0000256" key="2">
    <source>
        <dbReference type="SAM" id="Phobius"/>
    </source>
</evidence>
<sequence>MDEQAYILIQKLIYPLTFIIILNLFKGPLSNFIERLGRASIKIDDKGISVNAEAIGKIVESSLSNISSVDENHRTQYISNTVEGIETTIEKLQSNTKGELKSKKILWVDDHPEWNLTERRAFESMGITIITSLDNQDAIKKIKRQSFDLIISDYFSDDGHKKGLDFLKQISDLNYNIPLIFYTGRVTTSLETEAKESGASGIVDAPGALSALVLKSLIHA</sequence>
<dbReference type="EMBL" id="JJPO01000127">
    <property type="protein sequence ID" value="KKG70990.1"/>
    <property type="molecule type" value="Genomic_DNA"/>
</dbReference>
<organism evidence="4 5">
    <name type="scientific">Methanosarcina mazei</name>
    <name type="common">Methanosarcina frisia</name>
    <dbReference type="NCBI Taxonomy" id="2209"/>
    <lineage>
        <taxon>Archaea</taxon>
        <taxon>Methanobacteriati</taxon>
        <taxon>Methanobacteriota</taxon>
        <taxon>Stenosarchaea group</taxon>
        <taxon>Methanomicrobia</taxon>
        <taxon>Methanosarcinales</taxon>
        <taxon>Methanosarcinaceae</taxon>
        <taxon>Methanosarcina</taxon>
    </lineage>
</organism>
<name>A0A0F8JQ79_METMZ</name>
<comment type="caution">
    <text evidence="4">The sequence shown here is derived from an EMBL/GenBank/DDBJ whole genome shotgun (WGS) entry which is preliminary data.</text>
</comment>
<evidence type="ECO:0000259" key="3">
    <source>
        <dbReference type="PROSITE" id="PS50110"/>
    </source>
</evidence>
<evidence type="ECO:0000313" key="4">
    <source>
        <dbReference type="EMBL" id="KKG70990.1"/>
    </source>
</evidence>
<dbReference type="RefSeq" id="WP_048048707.1">
    <property type="nucleotide sequence ID" value="NZ_JJPO01000127.1"/>
</dbReference>
<dbReference type="Gene3D" id="3.40.50.2300">
    <property type="match status" value="1"/>
</dbReference>
<feature type="modified residue" description="4-aspartylphosphate" evidence="1">
    <location>
        <position position="153"/>
    </location>
</feature>
<evidence type="ECO:0000313" key="5">
    <source>
        <dbReference type="Proteomes" id="UP000034001"/>
    </source>
</evidence>
<dbReference type="InterPro" id="IPR001789">
    <property type="entry name" value="Sig_transdc_resp-reg_receiver"/>
</dbReference>
<dbReference type="Proteomes" id="UP000034001">
    <property type="component" value="Unassembled WGS sequence"/>
</dbReference>
<dbReference type="PROSITE" id="PS50110">
    <property type="entry name" value="RESPONSE_REGULATORY"/>
    <property type="match status" value="1"/>
</dbReference>
<proteinExistence type="predicted"/>
<feature type="domain" description="Response regulatory" evidence="3">
    <location>
        <begin position="104"/>
        <end position="220"/>
    </location>
</feature>
<dbReference type="SMART" id="SM00448">
    <property type="entry name" value="REC"/>
    <property type="match status" value="1"/>
</dbReference>
<gene>
    <name evidence="4" type="ORF">DU63_05790</name>
</gene>